<feature type="compositionally biased region" description="Basic residues" evidence="1">
    <location>
        <begin position="484"/>
        <end position="493"/>
    </location>
</feature>
<feature type="region of interest" description="Disordered" evidence="1">
    <location>
        <begin position="52"/>
        <end position="159"/>
    </location>
</feature>
<feature type="compositionally biased region" description="Basic residues" evidence="1">
    <location>
        <begin position="115"/>
        <end position="138"/>
    </location>
</feature>
<proteinExistence type="predicted"/>
<organism evidence="2 3">
    <name type="scientific">Anaeramoeba flamelloides</name>
    <dbReference type="NCBI Taxonomy" id="1746091"/>
    <lineage>
        <taxon>Eukaryota</taxon>
        <taxon>Metamonada</taxon>
        <taxon>Anaeramoebidae</taxon>
        <taxon>Anaeramoeba</taxon>
    </lineage>
</organism>
<dbReference type="AlphaFoldDB" id="A0AAV7ZYI6"/>
<sequence length="671" mass="78542">MNELEKTSSWENLRWISTSSSSSLNGEEIFDETNPKFNFPLILYMPNSPQNVTHHSVEVSSSKKLNSQKKNEDLFSNKKTNITKQGKKNQKNNPNTKHLSSQSGNEKPLTIQNKSKNKNKKKQKDKKKKKKTKKRKNNSKNPKVSTFHNNGRDSIKQRPSFYSGEHSVMHSFLLIQKNFEQLKRATDRELILIVNEIEAVIQKNQVSRNRGGIGINRVQSDNILINKKIQNNSVNQEFHRHKQKESNKNNKNKNKNKNLSKKSFSKLINNEKSKSKGSGTFQEGEDNYFHKSGNKGKLKFLIYLNDLLMITKEILRAPAEKMSSEKFEKFTDQVHRRCRDWGSDWPNKKISSKLLFNIARILRIVRSEESLPEYQLYQRLATTSTSQFLNSQSVHLLNNSGDNKNNKKKKKKNINNHNNSNDDDNDQNNSNNNNKNNKAQKNKKNKQNNKASELDKLKKEFKQAQQTQNQQKNKIENTKTIPIKSKKSKKNKNKIFKFLSKTPNKNSKTLSQQQIQKENFINHRPRSRSNFFIKNKALIKEHLSSASNLNQNTDLHININEKKKKNMNIKNDKEKKHEGENSSEHEDFYLLCRMCECLIRVDLLEEHSKYCIIANKSNSKLIICDERLKKIIEHIDSLLKKWKVEFDKNPNDKKIQWKVLILENFKIFGNW</sequence>
<accession>A0AAV7ZYI6</accession>
<evidence type="ECO:0000256" key="1">
    <source>
        <dbReference type="SAM" id="MobiDB-lite"/>
    </source>
</evidence>
<feature type="compositionally biased region" description="Low complexity" evidence="1">
    <location>
        <begin position="427"/>
        <end position="437"/>
    </location>
</feature>
<gene>
    <name evidence="2" type="ORF">M0812_11441</name>
</gene>
<feature type="compositionally biased region" description="Basic residues" evidence="1">
    <location>
        <begin position="438"/>
        <end position="447"/>
    </location>
</feature>
<dbReference type="EMBL" id="JANTQA010000023">
    <property type="protein sequence ID" value="KAJ3445562.1"/>
    <property type="molecule type" value="Genomic_DNA"/>
</dbReference>
<reference evidence="2" key="1">
    <citation type="submission" date="2022-08" db="EMBL/GenBank/DDBJ databases">
        <title>Novel sulphate-reducing endosymbionts in the free-living metamonad Anaeramoeba.</title>
        <authorList>
            <person name="Jerlstrom-Hultqvist J."/>
            <person name="Cepicka I."/>
            <person name="Gallot-Lavallee L."/>
            <person name="Salas-Leiva D."/>
            <person name="Curtis B.A."/>
            <person name="Zahonova K."/>
            <person name="Pipaliya S."/>
            <person name="Dacks J."/>
            <person name="Roger A.J."/>
        </authorList>
    </citation>
    <scope>NUCLEOTIDE SEQUENCE</scope>
    <source>
        <strain evidence="2">Busselton2</strain>
    </source>
</reference>
<feature type="compositionally biased region" description="Basic and acidic residues" evidence="1">
    <location>
        <begin position="452"/>
        <end position="462"/>
    </location>
</feature>
<name>A0AAV7ZYI6_9EUKA</name>
<feature type="compositionally biased region" description="Basic residues" evidence="1">
    <location>
        <begin position="250"/>
        <end position="264"/>
    </location>
</feature>
<feature type="region of interest" description="Disordered" evidence="1">
    <location>
        <begin position="238"/>
        <end position="288"/>
    </location>
</feature>
<protein>
    <submittedName>
        <fullName evidence="2">Phosphotyrosine interaction domain-containing family member</fullName>
    </submittedName>
</protein>
<dbReference type="Proteomes" id="UP001146793">
    <property type="component" value="Unassembled WGS sequence"/>
</dbReference>
<evidence type="ECO:0000313" key="2">
    <source>
        <dbReference type="EMBL" id="KAJ3445562.1"/>
    </source>
</evidence>
<comment type="caution">
    <text evidence="2">The sequence shown here is derived from an EMBL/GenBank/DDBJ whole genome shotgun (WGS) entry which is preliminary data.</text>
</comment>
<evidence type="ECO:0000313" key="3">
    <source>
        <dbReference type="Proteomes" id="UP001146793"/>
    </source>
</evidence>
<feature type="region of interest" description="Disordered" evidence="1">
    <location>
        <begin position="395"/>
        <end position="493"/>
    </location>
</feature>
<feature type="compositionally biased region" description="Low complexity" evidence="1">
    <location>
        <begin position="463"/>
        <end position="483"/>
    </location>
</feature>